<feature type="binding site" evidence="9">
    <location>
        <position position="212"/>
    </location>
    <ligand>
        <name>ATP</name>
        <dbReference type="ChEBI" id="CHEBI:30616"/>
    </ligand>
</feature>
<dbReference type="InterPro" id="IPR036388">
    <property type="entry name" value="WH-like_DNA-bd_sf"/>
</dbReference>
<feature type="binding site" evidence="9">
    <location>
        <position position="249"/>
    </location>
    <ligand>
        <name>ATP</name>
        <dbReference type="ChEBI" id="CHEBI:30616"/>
    </ligand>
</feature>
<keyword evidence="7 9" id="KW-0233">DNA recombination</keyword>
<dbReference type="GO" id="GO:0005737">
    <property type="term" value="C:cytoplasm"/>
    <property type="evidence" value="ECO:0007669"/>
    <property type="project" value="UniProtKB-SubCell"/>
</dbReference>
<evidence type="ECO:0000256" key="9">
    <source>
        <dbReference type="HAMAP-Rule" id="MF_00016"/>
    </source>
</evidence>
<evidence type="ECO:0000313" key="13">
    <source>
        <dbReference type="Proteomes" id="UP000231292"/>
    </source>
</evidence>
<dbReference type="SMART" id="SM00382">
    <property type="entry name" value="AAA"/>
    <property type="match status" value="1"/>
</dbReference>
<protein>
    <recommendedName>
        <fullName evidence="9">Holliday junction branch migration complex subunit RuvB</fullName>
        <ecNumber evidence="9">3.6.4.-</ecNumber>
    </recommendedName>
</protein>
<comment type="caution">
    <text evidence="12">The sequence shown here is derived from an EMBL/GenBank/DDBJ whole genome shotgun (WGS) entry which is preliminary data.</text>
</comment>
<dbReference type="GO" id="GO:0009378">
    <property type="term" value="F:four-way junction helicase activity"/>
    <property type="evidence" value="ECO:0007669"/>
    <property type="project" value="InterPro"/>
</dbReference>
<feature type="binding site" evidence="9">
    <location>
        <position position="96"/>
    </location>
    <ligand>
        <name>ATP</name>
        <dbReference type="ChEBI" id="CHEBI:30616"/>
    </ligand>
</feature>
<dbReference type="EMBL" id="PCRK01000023">
    <property type="protein sequence ID" value="PIP19758.1"/>
    <property type="molecule type" value="Genomic_DNA"/>
</dbReference>
<dbReference type="InterPro" id="IPR003593">
    <property type="entry name" value="AAA+_ATPase"/>
</dbReference>
<feature type="region of interest" description="Small ATPAse domain (RuvB-S)" evidence="9">
    <location>
        <begin position="213"/>
        <end position="283"/>
    </location>
</feature>
<dbReference type="PANTHER" id="PTHR42848:SF1">
    <property type="entry name" value="HOLLIDAY JUNCTION BRANCH MIGRATION COMPLEX SUBUNIT RUVB"/>
    <property type="match status" value="1"/>
</dbReference>
<dbReference type="Gene3D" id="1.10.8.60">
    <property type="match status" value="1"/>
</dbReference>
<dbReference type="Pfam" id="PF05496">
    <property type="entry name" value="RuvB_N"/>
    <property type="match status" value="1"/>
</dbReference>
<feature type="binding site" evidence="9">
    <location>
        <position position="93"/>
    </location>
    <ligand>
        <name>ATP</name>
        <dbReference type="ChEBI" id="CHEBI:30616"/>
    </ligand>
</feature>
<feature type="region of interest" description="Disordered" evidence="10">
    <location>
        <begin position="1"/>
        <end position="24"/>
    </location>
</feature>
<evidence type="ECO:0000259" key="11">
    <source>
        <dbReference type="SMART" id="SM00382"/>
    </source>
</evidence>
<comment type="subcellular location">
    <subcellularLocation>
        <location evidence="9">Cytoplasm</location>
    </subcellularLocation>
</comment>
<comment type="subunit">
    <text evidence="9">Homohexamer. Forms an RuvA(8)-RuvB(12)-Holliday junction (HJ) complex. HJ DNA is sandwiched between 2 RuvA tetramers; dsDNA enters through RuvA and exits via RuvB. An RuvB hexamer assembles on each DNA strand where it exits the tetramer. Each RuvB hexamer is contacted by two RuvA subunits (via domain III) on 2 adjacent RuvB subunits; this complex drives branch migration. In the full resolvosome a probable DNA-RuvA(4)-RuvB(12)-RuvC(2) complex forms which resolves the HJ.</text>
</comment>
<dbReference type="GO" id="GO:0006281">
    <property type="term" value="P:DNA repair"/>
    <property type="evidence" value="ECO:0007669"/>
    <property type="project" value="UniProtKB-UniRule"/>
</dbReference>
<feature type="binding site" evidence="9">
    <location>
        <position position="98"/>
    </location>
    <ligand>
        <name>ATP</name>
        <dbReference type="ChEBI" id="CHEBI:30616"/>
    </ligand>
</feature>
<feature type="binding site" evidence="9">
    <location>
        <position position="97"/>
    </location>
    <ligand>
        <name>ATP</name>
        <dbReference type="ChEBI" id="CHEBI:30616"/>
    </ligand>
</feature>
<dbReference type="Pfam" id="PF17864">
    <property type="entry name" value="AAA_lid_4"/>
    <property type="match status" value="1"/>
</dbReference>
<dbReference type="Gene3D" id="1.10.10.10">
    <property type="entry name" value="Winged helix-like DNA-binding domain superfamily/Winged helix DNA-binding domain"/>
    <property type="match status" value="1"/>
</dbReference>
<evidence type="ECO:0000256" key="5">
    <source>
        <dbReference type="ARBA" id="ARBA00022840"/>
    </source>
</evidence>
<reference evidence="12 13" key="1">
    <citation type="submission" date="2017-09" db="EMBL/GenBank/DDBJ databases">
        <title>Depth-based differentiation of microbial function through sediment-hosted aquifers and enrichment of novel symbionts in the deep terrestrial subsurface.</title>
        <authorList>
            <person name="Probst A.J."/>
            <person name="Ladd B."/>
            <person name="Jarett J.K."/>
            <person name="Geller-Mcgrath D.E."/>
            <person name="Sieber C.M."/>
            <person name="Emerson J.B."/>
            <person name="Anantharaman K."/>
            <person name="Thomas B.C."/>
            <person name="Malmstrom R."/>
            <person name="Stieglmeier M."/>
            <person name="Klingl A."/>
            <person name="Woyke T."/>
            <person name="Ryan C.M."/>
            <person name="Banfield J.F."/>
        </authorList>
    </citation>
    <scope>NUCLEOTIDE SEQUENCE [LARGE SCALE GENOMIC DNA]</scope>
    <source>
        <strain evidence="12">CG23_combo_of_CG06-09_8_20_14_all_41_10</strain>
    </source>
</reference>
<comment type="catalytic activity">
    <reaction evidence="9">
        <text>ATP + H2O = ADP + phosphate + H(+)</text>
        <dbReference type="Rhea" id="RHEA:13065"/>
        <dbReference type="ChEBI" id="CHEBI:15377"/>
        <dbReference type="ChEBI" id="CHEBI:15378"/>
        <dbReference type="ChEBI" id="CHEBI:30616"/>
        <dbReference type="ChEBI" id="CHEBI:43474"/>
        <dbReference type="ChEBI" id="CHEBI:456216"/>
    </reaction>
</comment>
<proteinExistence type="inferred from homology"/>
<evidence type="ECO:0000256" key="4">
    <source>
        <dbReference type="ARBA" id="ARBA00022801"/>
    </source>
</evidence>
<feature type="binding site" evidence="9">
    <location>
        <position position="97"/>
    </location>
    <ligand>
        <name>Mg(2+)</name>
        <dbReference type="ChEBI" id="CHEBI:18420"/>
    </ligand>
</feature>
<comment type="caution">
    <text evidence="9">Lacks conserved residue(s) required for the propagation of feature annotation.</text>
</comment>
<evidence type="ECO:0000256" key="10">
    <source>
        <dbReference type="SAM" id="MobiDB-lite"/>
    </source>
</evidence>
<keyword evidence="4 9" id="KW-0378">Hydrolase</keyword>
<dbReference type="GO" id="GO:0016887">
    <property type="term" value="F:ATP hydrolysis activity"/>
    <property type="evidence" value="ECO:0007669"/>
    <property type="project" value="RHEA"/>
</dbReference>
<feature type="binding site" evidence="9">
    <location>
        <position position="51"/>
    </location>
    <ligand>
        <name>ATP</name>
        <dbReference type="ChEBI" id="CHEBI:30616"/>
    </ligand>
</feature>
<organism evidence="12 13">
    <name type="scientific">Candidatus Sherwoodlollariibacterium unditelluris</name>
    <dbReference type="NCBI Taxonomy" id="1974757"/>
    <lineage>
        <taxon>Bacteria</taxon>
        <taxon>Pseudomonadati</taxon>
        <taxon>Candidatus Omnitrophota</taxon>
        <taxon>Candidatus Sherwoodlollariibacterium</taxon>
    </lineage>
</organism>
<dbReference type="GO" id="GO:0006310">
    <property type="term" value="P:DNA recombination"/>
    <property type="evidence" value="ECO:0007669"/>
    <property type="project" value="UniProtKB-UniRule"/>
</dbReference>
<feature type="region of interest" description="Head domain (RuvB-H)" evidence="9">
    <location>
        <begin position="286"/>
        <end position="369"/>
    </location>
</feature>
<evidence type="ECO:0000256" key="1">
    <source>
        <dbReference type="ARBA" id="ARBA00022490"/>
    </source>
</evidence>
<dbReference type="NCBIfam" id="NF000868">
    <property type="entry name" value="PRK00080.1"/>
    <property type="match status" value="1"/>
</dbReference>
<feature type="binding site" evidence="9">
    <location>
        <position position="346"/>
    </location>
    <ligand>
        <name>DNA</name>
        <dbReference type="ChEBI" id="CHEBI:16991"/>
    </ligand>
</feature>
<dbReference type="Gene3D" id="3.40.50.300">
    <property type="entry name" value="P-loop containing nucleotide triphosphate hydrolases"/>
    <property type="match status" value="1"/>
</dbReference>
<keyword evidence="1 9" id="KW-0963">Cytoplasm</keyword>
<comment type="function">
    <text evidence="9">The RuvA-RuvB-RuvC complex processes Holliday junction (HJ) DNA during genetic recombination and DNA repair, while the RuvA-RuvB complex plays an important role in the rescue of blocked DNA replication forks via replication fork reversal (RFR). RuvA specifically binds to HJ cruciform DNA, conferring on it an open structure. The RuvB hexamer acts as an ATP-dependent pump, pulling dsDNA into and through the RuvAB complex. RuvB forms 2 homohexamers on either side of HJ DNA bound by 1 or 2 RuvA tetramers; 4 subunits per hexamer contact DNA at a time. Coordinated motions by a converter formed by DNA-disengaged RuvB subunits stimulates ATP hydrolysis and nucleotide exchange. Immobilization of the converter enables RuvB to convert the ATP-contained energy into a lever motion, pulling 2 nucleotides of DNA out of the RuvA tetramer per ATP hydrolyzed, thus driving DNA branch migration. The RuvB motors rotate together with the DNA substrate, which together with the progressing nucleotide cycle form the mechanistic basis for DNA recombination by continuous HJ branch migration. Branch migration allows RuvC to scan DNA until it finds its consensus sequence, where it cleaves and resolves cruciform DNA.</text>
</comment>
<dbReference type="EC" id="3.6.4.-" evidence="9"/>
<feature type="binding site" evidence="9">
    <location>
        <position position="52"/>
    </location>
    <ligand>
        <name>ATP</name>
        <dbReference type="ChEBI" id="CHEBI:30616"/>
    </ligand>
</feature>
<name>A0A2G9YKJ2_9BACT</name>
<keyword evidence="12" id="KW-0347">Helicase</keyword>
<dbReference type="InterPro" id="IPR004605">
    <property type="entry name" value="DNA_helicase_Holl-junc_RuvB"/>
</dbReference>
<feature type="binding site" evidence="9">
    <location>
        <position position="202"/>
    </location>
    <ligand>
        <name>ATP</name>
        <dbReference type="ChEBI" id="CHEBI:30616"/>
    </ligand>
</feature>
<dbReference type="SUPFAM" id="SSF46785">
    <property type="entry name" value="Winged helix' DNA-binding domain"/>
    <property type="match status" value="1"/>
</dbReference>
<sequence>MSEETRPVRNRKLTPAEEDVSNGSRETLLKGNVNIIDGKESEEDIVLNISLRPKKFTEFVGHKEIIDNLKISIQAAKQRKEPLEHVLLSGPPGLGKTSLAHIIAHEMGSKITATSGPAIERAGDLIGILTNLEQGDILFIDEIHRLSKVVEEFLYPAMESFQIDFVIDKGPYAKTIKFNLKPFTLIGATTRTGLLAAPLRGRFGIFYNLDFYEFKDLAKIVKHSAKTLGIEIGEDAADEIARRARGTPRIANRLLRRIRDYAQVSKVKIIDLKMAAKSLDDLGIDKAGLDDLDRKVLKLVLVSYGGGPVGVESLAASLNEEVDTIVDTVEPYLLKAGYLKRTARGRTATKLAFGHFGLKYTKEKQEELF</sequence>
<keyword evidence="5 9" id="KW-0067">ATP-binding</keyword>
<keyword evidence="3 9" id="KW-0227">DNA damage</keyword>
<accession>A0A2G9YKJ2</accession>
<dbReference type="GO" id="GO:0048476">
    <property type="term" value="C:Holliday junction resolvase complex"/>
    <property type="evidence" value="ECO:0007669"/>
    <property type="project" value="UniProtKB-UniRule"/>
</dbReference>
<evidence type="ECO:0000256" key="6">
    <source>
        <dbReference type="ARBA" id="ARBA00023125"/>
    </source>
</evidence>
<dbReference type="InterPro" id="IPR008824">
    <property type="entry name" value="RuvB-like_N"/>
</dbReference>
<dbReference type="GO" id="GO:0000400">
    <property type="term" value="F:four-way junction DNA binding"/>
    <property type="evidence" value="ECO:0007669"/>
    <property type="project" value="UniProtKB-UniRule"/>
</dbReference>
<dbReference type="InterPro" id="IPR036390">
    <property type="entry name" value="WH_DNA-bd_sf"/>
</dbReference>
<evidence type="ECO:0000313" key="12">
    <source>
        <dbReference type="EMBL" id="PIP19758.1"/>
    </source>
</evidence>
<keyword evidence="8 9" id="KW-0234">DNA repair</keyword>
<evidence type="ECO:0000256" key="7">
    <source>
        <dbReference type="ARBA" id="ARBA00023172"/>
    </source>
</evidence>
<dbReference type="NCBIfam" id="TIGR00635">
    <property type="entry name" value="ruvB"/>
    <property type="match status" value="1"/>
</dbReference>
<comment type="similarity">
    <text evidence="9">Belongs to the RuvB family.</text>
</comment>
<dbReference type="Proteomes" id="UP000231292">
    <property type="component" value="Unassembled WGS sequence"/>
</dbReference>
<dbReference type="AlphaFoldDB" id="A0A2G9YKJ2"/>
<dbReference type="InterPro" id="IPR027417">
    <property type="entry name" value="P-loop_NTPase"/>
</dbReference>
<comment type="domain">
    <text evidence="9">Has 3 domains, the large (RuvB-L) and small ATPase (RuvB-S) domains and the C-terminal head (RuvB-H) domain. The head domain binds DNA, while the ATPase domains jointly bind ATP, ADP or are empty depending on the state of the subunit in the translocation cycle. During a single DNA translocation step the structure of each domain remains the same, but their relative positions change.</text>
</comment>
<evidence type="ECO:0000256" key="8">
    <source>
        <dbReference type="ARBA" id="ARBA00023204"/>
    </source>
</evidence>
<feature type="domain" description="AAA+ ATPase" evidence="11">
    <location>
        <begin position="82"/>
        <end position="210"/>
    </location>
</feature>
<evidence type="ECO:0000256" key="2">
    <source>
        <dbReference type="ARBA" id="ARBA00022741"/>
    </source>
</evidence>
<gene>
    <name evidence="9" type="primary">ruvB</name>
    <name evidence="12" type="ORF">COX41_01210</name>
</gene>
<dbReference type="InterPro" id="IPR041445">
    <property type="entry name" value="AAA_lid_4"/>
</dbReference>
<evidence type="ECO:0000256" key="3">
    <source>
        <dbReference type="ARBA" id="ARBA00022763"/>
    </source>
</evidence>
<dbReference type="PANTHER" id="PTHR42848">
    <property type="match status" value="1"/>
</dbReference>
<keyword evidence="6 9" id="KW-0238">DNA-binding</keyword>
<dbReference type="CDD" id="cd00009">
    <property type="entry name" value="AAA"/>
    <property type="match status" value="1"/>
</dbReference>
<dbReference type="SUPFAM" id="SSF52540">
    <property type="entry name" value="P-loop containing nucleoside triphosphate hydrolases"/>
    <property type="match status" value="1"/>
</dbReference>
<dbReference type="Pfam" id="PF05491">
    <property type="entry name" value="WHD_RuvB"/>
    <property type="match status" value="1"/>
</dbReference>
<feature type="binding site" evidence="9">
    <location>
        <position position="341"/>
    </location>
    <ligand>
        <name>DNA</name>
        <dbReference type="ChEBI" id="CHEBI:16991"/>
    </ligand>
</feature>
<keyword evidence="2 9" id="KW-0547">Nucleotide-binding</keyword>
<dbReference type="GO" id="GO:0005524">
    <property type="term" value="F:ATP binding"/>
    <property type="evidence" value="ECO:0007669"/>
    <property type="project" value="UniProtKB-UniRule"/>
</dbReference>
<dbReference type="InterPro" id="IPR008823">
    <property type="entry name" value="RuvB_wg_C"/>
</dbReference>
<dbReference type="HAMAP" id="MF_00016">
    <property type="entry name" value="DNA_HJ_migration_RuvB"/>
    <property type="match status" value="1"/>
</dbReference>